<dbReference type="EMBL" id="JAWWNJ010000030">
    <property type="protein sequence ID" value="KAK7026965.1"/>
    <property type="molecule type" value="Genomic_DNA"/>
</dbReference>
<organism evidence="1 2">
    <name type="scientific">Favolaschia claudopus</name>
    <dbReference type="NCBI Taxonomy" id="2862362"/>
    <lineage>
        <taxon>Eukaryota</taxon>
        <taxon>Fungi</taxon>
        <taxon>Dikarya</taxon>
        <taxon>Basidiomycota</taxon>
        <taxon>Agaricomycotina</taxon>
        <taxon>Agaricomycetes</taxon>
        <taxon>Agaricomycetidae</taxon>
        <taxon>Agaricales</taxon>
        <taxon>Marasmiineae</taxon>
        <taxon>Mycenaceae</taxon>
        <taxon>Favolaschia</taxon>
    </lineage>
</organism>
<feature type="non-terminal residue" evidence="1">
    <location>
        <position position="1"/>
    </location>
</feature>
<proteinExistence type="predicted"/>
<keyword evidence="2" id="KW-1185">Reference proteome</keyword>
<sequence length="125" mass="14012">ASRKTCRVCGKAIKDQDRQQHVGQHIIKAMYGVEDTSVKTPVSKSYPCGMCGGTCQASIKAKKLDSQCPSTYPFMISTQVSTAKKFLSTRPCTNVPVACAMLDCKEIHWKYNYRQHLAERHPGWE</sequence>
<name>A0AAW0BNH4_9AGAR</name>
<gene>
    <name evidence="1" type="ORF">R3P38DRAFT_2480031</name>
</gene>
<accession>A0AAW0BNH4</accession>
<evidence type="ECO:0000313" key="1">
    <source>
        <dbReference type="EMBL" id="KAK7026965.1"/>
    </source>
</evidence>
<dbReference type="Proteomes" id="UP001362999">
    <property type="component" value="Unassembled WGS sequence"/>
</dbReference>
<reference evidence="1 2" key="1">
    <citation type="journal article" date="2024" name="J Genomics">
        <title>Draft genome sequencing and assembly of Favolaschia claudopus CIRM-BRFM 2984 isolated from oak limbs.</title>
        <authorList>
            <person name="Navarro D."/>
            <person name="Drula E."/>
            <person name="Chaduli D."/>
            <person name="Cazenave R."/>
            <person name="Ahrendt S."/>
            <person name="Wang J."/>
            <person name="Lipzen A."/>
            <person name="Daum C."/>
            <person name="Barry K."/>
            <person name="Grigoriev I.V."/>
            <person name="Favel A."/>
            <person name="Rosso M.N."/>
            <person name="Martin F."/>
        </authorList>
    </citation>
    <scope>NUCLEOTIDE SEQUENCE [LARGE SCALE GENOMIC DNA]</scope>
    <source>
        <strain evidence="1 2">CIRM-BRFM 2984</strain>
    </source>
</reference>
<protein>
    <recommendedName>
        <fullName evidence="3">C2H2-type domain-containing protein</fullName>
    </recommendedName>
</protein>
<evidence type="ECO:0008006" key="3">
    <source>
        <dbReference type="Google" id="ProtNLM"/>
    </source>
</evidence>
<comment type="caution">
    <text evidence="1">The sequence shown here is derived from an EMBL/GenBank/DDBJ whole genome shotgun (WGS) entry which is preliminary data.</text>
</comment>
<evidence type="ECO:0000313" key="2">
    <source>
        <dbReference type="Proteomes" id="UP001362999"/>
    </source>
</evidence>
<dbReference type="AlphaFoldDB" id="A0AAW0BNH4"/>
<feature type="non-terminal residue" evidence="1">
    <location>
        <position position="125"/>
    </location>
</feature>